<feature type="region of interest" description="Disordered" evidence="1">
    <location>
        <begin position="293"/>
        <end position="334"/>
    </location>
</feature>
<accession>A0AAV4JQ53</accession>
<name>A0AAV4JQ53_9GAST</name>
<evidence type="ECO:0000313" key="3">
    <source>
        <dbReference type="Proteomes" id="UP000762676"/>
    </source>
</evidence>
<feature type="compositionally biased region" description="Polar residues" evidence="1">
    <location>
        <begin position="130"/>
        <end position="154"/>
    </location>
</feature>
<proteinExistence type="predicted"/>
<feature type="compositionally biased region" description="Basic and acidic residues" evidence="1">
    <location>
        <begin position="607"/>
        <end position="617"/>
    </location>
</feature>
<keyword evidence="3" id="KW-1185">Reference proteome</keyword>
<protein>
    <submittedName>
        <fullName evidence="2">Uncharacterized protein</fullName>
    </submittedName>
</protein>
<feature type="compositionally biased region" description="Low complexity" evidence="1">
    <location>
        <begin position="172"/>
        <end position="192"/>
    </location>
</feature>
<feature type="region of interest" description="Disordered" evidence="1">
    <location>
        <begin position="1"/>
        <end position="251"/>
    </location>
</feature>
<feature type="region of interest" description="Disordered" evidence="1">
    <location>
        <begin position="447"/>
        <end position="471"/>
    </location>
</feature>
<feature type="region of interest" description="Disordered" evidence="1">
    <location>
        <begin position="683"/>
        <end position="718"/>
    </location>
</feature>
<feature type="compositionally biased region" description="Polar residues" evidence="1">
    <location>
        <begin position="804"/>
        <end position="822"/>
    </location>
</feature>
<dbReference type="Proteomes" id="UP000762676">
    <property type="component" value="Unassembled WGS sequence"/>
</dbReference>
<feature type="compositionally biased region" description="Polar residues" evidence="1">
    <location>
        <begin position="648"/>
        <end position="665"/>
    </location>
</feature>
<feature type="region of interest" description="Disordered" evidence="1">
    <location>
        <begin position="514"/>
        <end position="665"/>
    </location>
</feature>
<reference evidence="2 3" key="1">
    <citation type="journal article" date="2021" name="Elife">
        <title>Chloroplast acquisition without the gene transfer in kleptoplastic sea slugs, Plakobranchus ocellatus.</title>
        <authorList>
            <person name="Maeda T."/>
            <person name="Takahashi S."/>
            <person name="Yoshida T."/>
            <person name="Shimamura S."/>
            <person name="Takaki Y."/>
            <person name="Nagai Y."/>
            <person name="Toyoda A."/>
            <person name="Suzuki Y."/>
            <person name="Arimoto A."/>
            <person name="Ishii H."/>
            <person name="Satoh N."/>
            <person name="Nishiyama T."/>
            <person name="Hasebe M."/>
            <person name="Maruyama T."/>
            <person name="Minagawa J."/>
            <person name="Obokata J."/>
            <person name="Shigenobu S."/>
        </authorList>
    </citation>
    <scope>NUCLEOTIDE SEQUENCE [LARGE SCALE GENOMIC DNA]</scope>
</reference>
<feature type="compositionally biased region" description="Basic and acidic residues" evidence="1">
    <location>
        <begin position="699"/>
        <end position="716"/>
    </location>
</feature>
<feature type="compositionally biased region" description="Polar residues" evidence="1">
    <location>
        <begin position="69"/>
        <end position="89"/>
    </location>
</feature>
<evidence type="ECO:0000256" key="1">
    <source>
        <dbReference type="SAM" id="MobiDB-lite"/>
    </source>
</evidence>
<feature type="compositionally biased region" description="Polar residues" evidence="1">
    <location>
        <begin position="865"/>
        <end position="874"/>
    </location>
</feature>
<feature type="compositionally biased region" description="Polar residues" evidence="1">
    <location>
        <begin position="454"/>
        <end position="463"/>
    </location>
</feature>
<feature type="region of interest" description="Disordered" evidence="1">
    <location>
        <begin position="789"/>
        <end position="824"/>
    </location>
</feature>
<comment type="caution">
    <text evidence="2">The sequence shown here is derived from an EMBL/GenBank/DDBJ whole genome shotgun (WGS) entry which is preliminary data.</text>
</comment>
<feature type="compositionally biased region" description="Polar residues" evidence="1">
    <location>
        <begin position="228"/>
        <end position="238"/>
    </location>
</feature>
<dbReference type="AlphaFoldDB" id="A0AAV4JQ53"/>
<organism evidence="2 3">
    <name type="scientific">Elysia marginata</name>
    <dbReference type="NCBI Taxonomy" id="1093978"/>
    <lineage>
        <taxon>Eukaryota</taxon>
        <taxon>Metazoa</taxon>
        <taxon>Spiralia</taxon>
        <taxon>Lophotrochozoa</taxon>
        <taxon>Mollusca</taxon>
        <taxon>Gastropoda</taxon>
        <taxon>Heterobranchia</taxon>
        <taxon>Euthyneura</taxon>
        <taxon>Panpulmonata</taxon>
        <taxon>Sacoglossa</taxon>
        <taxon>Placobranchoidea</taxon>
        <taxon>Plakobranchidae</taxon>
        <taxon>Elysia</taxon>
    </lineage>
</organism>
<sequence length="874" mass="95356">MSMKDRAAASRKLVGQVASSVRAKPVNPLSCRKPQPTAQEGSARLTKPKVLHGPETVAVHGREEDEANPSASESRPSQQGARFTRTVQPMAQPMRSFAQTGSPHRSLSQADASIRSTTQVSKIYRHRSSLDSPINQSPTRSGVSSGRLIMTSSELSRRNSCKPDIMKDRITSNKGRSTNSSNTKNKSDSTVSHANRNKAAQCGNTEKPVGSNSPSTRRALGPQRISFLHNSQTRSSSADGAPSGHRPSSVTLISHTVPFNSLNKAVSSNDKMEDIDEPRPFVRLHNPLRRTLPASMGKSKTRSPVTVQPYRPSPPVTSESINSLEKPGCEDTGSFSDEEAEVGLFKRSQSLRVSDLIQRFDWSKYQNSSGQIEEKRTENKRTNLFIETDRECSTASFTARDIERTTTDNLASGKGNSDTVIISHKGSIDSDADALTVIGQIVSCTTDQKDSSDRSTVNHSSGDVSKLKESRKDCGINSLSRKIGHNERSYSISNHKSSLIKQACGIENSGKMEELDKPKNQNVSLDIDGNVVPEKPSNSKARSGGMGKAQSHREPNTDQSGVGRRRASHDGSQESDSDSNSVRSRRRIFETAIQRHAQGNNKSTTNRRKEWVKDQSKLKKTLAKQNEVAEEIDNTQAVQPNSSSNSSLEPNCSTESSLGEETFSGLTAGSDFSSLKSCQTAVGSQKTSDDQDDLNPDIKCSDKDGEILNPPTKHDMLNPQENIGAKSLQPEVTLEEANHTNVVTHNAPPSEPAEVDRPTSGVECLSSQLETSLIVSVEQKIILCDDRANEATTSEQPHKIVDTENLSTNHSVHESPQNCSISETDKDTNELSLEMFEFSESLENEILQSQKSKDSNAEEADAIFNESQKSSQND</sequence>
<gene>
    <name evidence="2" type="ORF">ElyMa_003415000</name>
</gene>
<feature type="compositionally biased region" description="Polar residues" evidence="1">
    <location>
        <begin position="97"/>
        <end position="121"/>
    </location>
</feature>
<evidence type="ECO:0000313" key="2">
    <source>
        <dbReference type="EMBL" id="GFS24415.1"/>
    </source>
</evidence>
<dbReference type="EMBL" id="BMAT01007027">
    <property type="protein sequence ID" value="GFS24415.1"/>
    <property type="molecule type" value="Genomic_DNA"/>
</dbReference>
<feature type="region of interest" description="Disordered" evidence="1">
    <location>
        <begin position="842"/>
        <end position="874"/>
    </location>
</feature>